<feature type="region of interest" description="Disordered" evidence="3">
    <location>
        <begin position="190"/>
        <end position="229"/>
    </location>
</feature>
<feature type="domain" description="K Homology" evidence="4">
    <location>
        <begin position="155"/>
        <end position="251"/>
    </location>
</feature>
<dbReference type="Proteomes" id="UP000008370">
    <property type="component" value="Unassembled WGS sequence"/>
</dbReference>
<dbReference type="InterPro" id="IPR004088">
    <property type="entry name" value="KH_dom_type_1"/>
</dbReference>
<feature type="domain" description="K Homology" evidence="4">
    <location>
        <begin position="882"/>
        <end position="959"/>
    </location>
</feature>
<reference evidence="5 6" key="1">
    <citation type="journal article" date="2012" name="BMC Genomics">
        <title>Comparative genomics of the white-rot fungi, Phanerochaete carnosa and P. chrysosporium, to elucidate the genetic basis of the distinct wood types they colonize.</title>
        <authorList>
            <person name="Suzuki H."/>
            <person name="MacDonald J."/>
            <person name="Syed K."/>
            <person name="Salamov A."/>
            <person name="Hori C."/>
            <person name="Aerts A."/>
            <person name="Henrissat B."/>
            <person name="Wiebenga A."/>
            <person name="vanKuyk P.A."/>
            <person name="Barry K."/>
            <person name="Lindquist E."/>
            <person name="LaButti K."/>
            <person name="Lapidus A."/>
            <person name="Lucas S."/>
            <person name="Coutinho P."/>
            <person name="Gong Y."/>
            <person name="Samejima M."/>
            <person name="Mahadevan R."/>
            <person name="Abou-Zaid M."/>
            <person name="de Vries R.P."/>
            <person name="Igarashi K."/>
            <person name="Yadav J.S."/>
            <person name="Grigoriev I.V."/>
            <person name="Master E.R."/>
        </authorList>
    </citation>
    <scope>NUCLEOTIDE SEQUENCE [LARGE SCALE GENOMIC DNA]</scope>
    <source>
        <strain evidence="5 6">HHB-10118-sp</strain>
    </source>
</reference>
<dbReference type="FunCoup" id="K5W6B9">
    <property type="interactions" value="209"/>
</dbReference>
<dbReference type="CDD" id="cd22450">
    <property type="entry name" value="KH-I_ScSCP160_rpt5"/>
    <property type="match status" value="1"/>
</dbReference>
<evidence type="ECO:0000313" key="5">
    <source>
        <dbReference type="EMBL" id="EKM54494.1"/>
    </source>
</evidence>
<proteinExistence type="predicted"/>
<dbReference type="OrthoDB" id="10027144at2759"/>
<dbReference type="EMBL" id="JH930473">
    <property type="protein sequence ID" value="EKM54494.1"/>
    <property type="molecule type" value="Genomic_DNA"/>
</dbReference>
<dbReference type="GO" id="GO:0003723">
    <property type="term" value="F:RNA binding"/>
    <property type="evidence" value="ECO:0007669"/>
    <property type="project" value="UniProtKB-UniRule"/>
</dbReference>
<evidence type="ECO:0000256" key="3">
    <source>
        <dbReference type="SAM" id="MobiDB-lite"/>
    </source>
</evidence>
<feature type="region of interest" description="Disordered" evidence="3">
    <location>
        <begin position="1088"/>
        <end position="1118"/>
    </location>
</feature>
<dbReference type="SMART" id="SM00322">
    <property type="entry name" value="KH"/>
    <property type="match status" value="7"/>
</dbReference>
<sequence>MSAADLQRRHAELEGAPDPFPSLTDSPVKARPAPPSSGTLDTDSDVAFPSLAPSAPPAVKAPATAWGAPRIKATVSKQPTFSDSFTIPVGDLSTAGRDGRPTSLGEIMKQIMAQYKVKLDASTNQKLRQTTFFLKSENKRDFEKAKKALLAGLSPVATVVLNAPASTIPMIIGSKGAILKEIREQTGVRVDIPRRDALNGQANGGPHSPSRNATPLPDNNDEDEEPTVPVTITGPQPLVLEAQAMIQQIIASKMSRTTQRVKDIPAHILPFLLPHRAKFLEAAQGGDVQLQSNQAAREISVSGDREAVERVIESIKSARDFFQNDVTSLKLMLPKRQHRLLTDKGAEEIMTKSRCVVIVQSFEEPGEEVNVYGRAADIGNGVTAVMEKANSAYIHEFPLPGPTNVSRQLLTYMTRVGYPETLSDENPGVAVYTPPVSTIQKATVLNVDLVGEKPAVDAAVRQLSQLLGKLIGATKDVPIDWLLHHFINSQKNAKKLKSFHEQQNVLVFFPLESAEQSLVLLVYDPTSPNASPSPAEKAQKLEEVEAELLKMAKAVADIKTQTINAEKKWHDAVIGQGGTTLNAVIGEDKTLSIKFGKDAGDATTEDVIVVHGISTDVNRAVKEIEQIVEAAKNDEIVSSYSTEFEIGREFVARIVGAHGAGVNRIRDSLGVKVDFSDDHEDKDKDASKKKKVPAGQKVKVKITGRKENVEEAKRRIITQADKYADETTEVLKVPRHYHPSLIGQGGKYVVRLEDKYDVKITFPRGNAEFAEARRDAPKPDEIIVKGPKKGVAQAKTELLDAYEFEKESDNQIEFTIPTRSVARILGRGGAQVNEIKDNTGAQIDIDKSPENGEVTTVVLRGTKASINEAKEHILSISEQVHEETIDSLNIESKFHRTIIGPGGQGLKELITRCGGPTDPKAQGGLIRFPRHGEPSDEVTLRGEPKLVAKIKAELEKAVATLRDRVVLGVEIPAAQHRALIGRGGQHLNEFQNRTHTQVQFPGSRSYGNVGEPENADELADADPADLVKVTGPRAACEQAVAELKAAVKPPAPEGVTGTLDVPLKYHHAVTQQGNLFRTLRNFGVSVEQSAAPKNPPVPARPAPEGDTTARIDDPGENTTSVEAQWQVVPNYQDAEEGEAVWTFKALDQAALDKALDAVRDAVTHAEEMTHVGFLTLPDRSMFPRIVGAKGSNVARLRAESNADITVSRDDSTIVIIGE</sequence>
<dbReference type="PROSITE" id="PS50084">
    <property type="entry name" value="KH_TYPE_1"/>
    <property type="match status" value="8"/>
</dbReference>
<evidence type="ECO:0000259" key="4">
    <source>
        <dbReference type="SMART" id="SM00322"/>
    </source>
</evidence>
<name>K5W6B9_PHACS</name>
<gene>
    <name evidence="5" type="ORF">PHACADRAFT_175002</name>
</gene>
<feature type="region of interest" description="Disordered" evidence="3">
    <location>
        <begin position="1"/>
        <end position="64"/>
    </location>
</feature>
<accession>K5W6B9</accession>
<dbReference type="CDD" id="cd00105">
    <property type="entry name" value="KH-I"/>
    <property type="match status" value="3"/>
</dbReference>
<feature type="domain" description="K Homology" evidence="4">
    <location>
        <begin position="725"/>
        <end position="803"/>
    </location>
</feature>
<dbReference type="KEGG" id="pco:PHACADRAFT_175002"/>
<dbReference type="AlphaFoldDB" id="K5W6B9"/>
<dbReference type="Pfam" id="PF00013">
    <property type="entry name" value="KH_1"/>
    <property type="match status" value="7"/>
</dbReference>
<evidence type="ECO:0000256" key="2">
    <source>
        <dbReference type="PROSITE-ProRule" id="PRU00117"/>
    </source>
</evidence>
<dbReference type="InterPro" id="IPR036612">
    <property type="entry name" value="KH_dom_type_1_sf"/>
</dbReference>
<organism evidence="5 6">
    <name type="scientific">Phanerochaete carnosa (strain HHB-10118-sp)</name>
    <name type="common">White-rot fungus</name>
    <name type="synonym">Peniophora carnosa</name>
    <dbReference type="NCBI Taxonomy" id="650164"/>
    <lineage>
        <taxon>Eukaryota</taxon>
        <taxon>Fungi</taxon>
        <taxon>Dikarya</taxon>
        <taxon>Basidiomycota</taxon>
        <taxon>Agaricomycotina</taxon>
        <taxon>Agaricomycetes</taxon>
        <taxon>Polyporales</taxon>
        <taxon>Phanerochaetaceae</taxon>
        <taxon>Phanerochaete</taxon>
    </lineage>
</organism>
<dbReference type="InterPro" id="IPR004087">
    <property type="entry name" value="KH_dom"/>
</dbReference>
<dbReference type="GeneID" id="18909702"/>
<feature type="compositionally biased region" description="Low complexity" evidence="3">
    <location>
        <begin position="47"/>
        <end position="64"/>
    </location>
</feature>
<dbReference type="PANTHER" id="PTHR10288">
    <property type="entry name" value="KH DOMAIN CONTAINING RNA BINDING PROTEIN"/>
    <property type="match status" value="1"/>
</dbReference>
<protein>
    <recommendedName>
        <fullName evidence="4">K Homology domain-containing protein</fullName>
    </recommendedName>
</protein>
<keyword evidence="1" id="KW-0677">Repeat</keyword>
<keyword evidence="6" id="KW-1185">Reference proteome</keyword>
<dbReference type="Gene3D" id="3.30.1370.10">
    <property type="entry name" value="K Homology domain, type 1"/>
    <property type="match status" value="7"/>
</dbReference>
<feature type="domain" description="K Homology" evidence="4">
    <location>
        <begin position="963"/>
        <end position="1048"/>
    </location>
</feature>
<dbReference type="CDD" id="cd22448">
    <property type="entry name" value="KH-I_ScSCP160_rpt3"/>
    <property type="match status" value="1"/>
</dbReference>
<feature type="domain" description="K Homology" evidence="4">
    <location>
        <begin position="557"/>
        <end position="629"/>
    </location>
</feature>
<feature type="compositionally biased region" description="Basic residues" evidence="3">
    <location>
        <begin position="687"/>
        <end position="696"/>
    </location>
</feature>
<feature type="compositionally biased region" description="Basic and acidic residues" evidence="3">
    <location>
        <begin position="676"/>
        <end position="686"/>
    </location>
</feature>
<dbReference type="SMR" id="K5W6B9"/>
<evidence type="ECO:0000256" key="1">
    <source>
        <dbReference type="ARBA" id="ARBA00022737"/>
    </source>
</evidence>
<keyword evidence="2" id="KW-0694">RNA-binding</keyword>
<feature type="domain" description="K Homology" evidence="4">
    <location>
        <begin position="808"/>
        <end position="878"/>
    </location>
</feature>
<feature type="domain" description="K Homology" evidence="4">
    <location>
        <begin position="638"/>
        <end position="721"/>
    </location>
</feature>
<dbReference type="HOGENOM" id="CLU_003293_1_1_1"/>
<dbReference type="SUPFAM" id="SSF54791">
    <property type="entry name" value="Eukaryotic type KH-domain (KH-domain type I)"/>
    <property type="match status" value="7"/>
</dbReference>
<evidence type="ECO:0000313" key="6">
    <source>
        <dbReference type="Proteomes" id="UP000008370"/>
    </source>
</evidence>
<feature type="region of interest" description="Disordered" evidence="3">
    <location>
        <begin position="676"/>
        <end position="696"/>
    </location>
</feature>
<dbReference type="RefSeq" id="XP_007397186.1">
    <property type="nucleotide sequence ID" value="XM_007397124.1"/>
</dbReference>
<dbReference type="STRING" id="650164.K5W6B9"/>
<feature type="compositionally biased region" description="Basic and acidic residues" evidence="3">
    <location>
        <begin position="1"/>
        <end position="13"/>
    </location>
</feature>
<dbReference type="InParanoid" id="K5W6B9"/>